<dbReference type="InterPro" id="IPR024752">
    <property type="entry name" value="Myb/SANT-like_dom"/>
</dbReference>
<evidence type="ECO:0000256" key="2">
    <source>
        <dbReference type="ARBA" id="ARBA00004123"/>
    </source>
</evidence>
<evidence type="ECO:0000313" key="13">
    <source>
        <dbReference type="Proteomes" id="UP001459277"/>
    </source>
</evidence>
<keyword evidence="4" id="KW-0540">Nuclease</keyword>
<feature type="compositionally biased region" description="Polar residues" evidence="8">
    <location>
        <begin position="495"/>
        <end position="505"/>
    </location>
</feature>
<proteinExistence type="inferred from homology"/>
<evidence type="ECO:0000256" key="5">
    <source>
        <dbReference type="ARBA" id="ARBA00022723"/>
    </source>
</evidence>
<dbReference type="PANTHER" id="PTHR22930:SF228">
    <property type="entry name" value="PROTEIN ALP1-LIKE"/>
    <property type="match status" value="1"/>
</dbReference>
<dbReference type="Pfam" id="PF12776">
    <property type="entry name" value="Myb_DNA-bind_3"/>
    <property type="match status" value="1"/>
</dbReference>
<dbReference type="InterPro" id="IPR045249">
    <property type="entry name" value="HARBI1-like"/>
</dbReference>
<evidence type="ECO:0000256" key="1">
    <source>
        <dbReference type="ARBA" id="ARBA00001968"/>
    </source>
</evidence>
<evidence type="ECO:0000256" key="7">
    <source>
        <dbReference type="ARBA" id="ARBA00023242"/>
    </source>
</evidence>
<evidence type="ECO:0000256" key="4">
    <source>
        <dbReference type="ARBA" id="ARBA00022722"/>
    </source>
</evidence>
<organism evidence="12 13">
    <name type="scientific">Lithocarpus litseifolius</name>
    <dbReference type="NCBI Taxonomy" id="425828"/>
    <lineage>
        <taxon>Eukaryota</taxon>
        <taxon>Viridiplantae</taxon>
        <taxon>Streptophyta</taxon>
        <taxon>Embryophyta</taxon>
        <taxon>Tracheophyta</taxon>
        <taxon>Spermatophyta</taxon>
        <taxon>Magnoliopsida</taxon>
        <taxon>eudicotyledons</taxon>
        <taxon>Gunneridae</taxon>
        <taxon>Pentapetalae</taxon>
        <taxon>rosids</taxon>
        <taxon>fabids</taxon>
        <taxon>Fagales</taxon>
        <taxon>Fagaceae</taxon>
        <taxon>Lithocarpus</taxon>
    </lineage>
</organism>
<evidence type="ECO:0000259" key="10">
    <source>
        <dbReference type="Pfam" id="PF13359"/>
    </source>
</evidence>
<feature type="domain" description="Myb/SANT-like" evidence="9">
    <location>
        <begin position="339"/>
        <end position="421"/>
    </location>
</feature>
<dbReference type="GO" id="GO:0005634">
    <property type="term" value="C:nucleus"/>
    <property type="evidence" value="ECO:0007669"/>
    <property type="project" value="UniProtKB-SubCell"/>
</dbReference>
<sequence length="602" mass="68292">MKKKTKAAILASVASVLLVGFALVRKLRRRRLPRAPYVNHAVEREHYINSILHGSERHCVSQIRMKPIAFHQLCHILTEGEYIRPTIHMSVQEQVLLFLHIIGHNVRFRVIGSRFYRSTETVHRYFKVVLRGVLKLYRALIRLPSENTPPEIRDSRRFYPFLKDCVGAIDGTHVRASVPPEIQGRFRGRKDGTTQNVLAAISFDLKFTYVLAGWEGSAHDSRVLNDAFARPGGFSIPEGKYYLGDARYGNKNGILSPYRSVRYHLKEFSDRPPENEQELFNLRHSSLRTTIERGFGVLKKRFRVLDAEPFWSFETQVKVVLACCVIHNHIMGVDPADYIMESAMNQEAAKGNKPSNTFKAGSFALVAKEISAQFGVECHPSYVENRLRTLRTMWKDIQTIRKKSGFGWDDNMKMITCDAKTYQEEVMAHRKHAEYLNKKIEMYDELAIVVGKDMATGSFAKSYVDIDTEHDNAESNEMVGDNGEEGVVEKGKNAVESSTTGSTFSKSRKRGRAPPSDDSALTDLSDQLKEIAVALKEINRGPVDHTSLYSEVMAMVADGYSEDMLATAFDHLCENEKAAMGFLAKNGKLRKCWMDSFLFTQL</sequence>
<comment type="subcellular location">
    <subcellularLocation>
        <location evidence="2">Nucleus</location>
    </subcellularLocation>
</comment>
<keyword evidence="5" id="KW-0479">Metal-binding</keyword>
<protein>
    <recommendedName>
        <fullName evidence="14">DDE Tnp4 domain-containing protein</fullName>
    </recommendedName>
</protein>
<dbReference type="EMBL" id="JAZDWU010000005">
    <property type="protein sequence ID" value="KAL0003240.1"/>
    <property type="molecule type" value="Genomic_DNA"/>
</dbReference>
<comment type="cofactor">
    <cofactor evidence="1">
        <name>a divalent metal cation</name>
        <dbReference type="ChEBI" id="CHEBI:60240"/>
    </cofactor>
</comment>
<evidence type="ECO:0008006" key="14">
    <source>
        <dbReference type="Google" id="ProtNLM"/>
    </source>
</evidence>
<accession>A0AAW2CY68</accession>
<dbReference type="PANTHER" id="PTHR22930">
    <property type="match status" value="1"/>
</dbReference>
<dbReference type="GO" id="GO:0046872">
    <property type="term" value="F:metal ion binding"/>
    <property type="evidence" value="ECO:0007669"/>
    <property type="project" value="UniProtKB-KW"/>
</dbReference>
<dbReference type="AlphaFoldDB" id="A0AAW2CY68"/>
<feature type="region of interest" description="Disordered" evidence="8">
    <location>
        <begin position="493"/>
        <end position="521"/>
    </location>
</feature>
<evidence type="ECO:0000259" key="11">
    <source>
        <dbReference type="Pfam" id="PF26138"/>
    </source>
</evidence>
<evidence type="ECO:0000256" key="6">
    <source>
        <dbReference type="ARBA" id="ARBA00022801"/>
    </source>
</evidence>
<dbReference type="Proteomes" id="UP001459277">
    <property type="component" value="Unassembled WGS sequence"/>
</dbReference>
<evidence type="ECO:0000256" key="3">
    <source>
        <dbReference type="ARBA" id="ARBA00006958"/>
    </source>
</evidence>
<dbReference type="Pfam" id="PF26138">
    <property type="entry name" value="DUF8040"/>
    <property type="match status" value="1"/>
</dbReference>
<comment type="similarity">
    <text evidence="3">Belongs to the HARBI1 family.</text>
</comment>
<reference evidence="12 13" key="1">
    <citation type="submission" date="2024-01" db="EMBL/GenBank/DDBJ databases">
        <title>A telomere-to-telomere, gap-free genome of sweet tea (Lithocarpus litseifolius).</title>
        <authorList>
            <person name="Zhou J."/>
        </authorList>
    </citation>
    <scope>NUCLEOTIDE SEQUENCE [LARGE SCALE GENOMIC DNA]</scope>
    <source>
        <strain evidence="12">Zhou-2022a</strain>
        <tissue evidence="12">Leaf</tissue>
    </source>
</reference>
<keyword evidence="7" id="KW-0539">Nucleus</keyword>
<gene>
    <name evidence="12" type="ORF">SO802_017021</name>
</gene>
<dbReference type="InterPro" id="IPR058353">
    <property type="entry name" value="DUF8040"/>
</dbReference>
<evidence type="ECO:0000313" key="12">
    <source>
        <dbReference type="EMBL" id="KAL0003240.1"/>
    </source>
</evidence>
<evidence type="ECO:0000256" key="8">
    <source>
        <dbReference type="SAM" id="MobiDB-lite"/>
    </source>
</evidence>
<dbReference type="GO" id="GO:0004518">
    <property type="term" value="F:nuclease activity"/>
    <property type="evidence" value="ECO:0007669"/>
    <property type="project" value="UniProtKB-KW"/>
</dbReference>
<dbReference type="Pfam" id="PF13359">
    <property type="entry name" value="DDE_Tnp_4"/>
    <property type="match status" value="1"/>
</dbReference>
<evidence type="ECO:0000259" key="9">
    <source>
        <dbReference type="Pfam" id="PF12776"/>
    </source>
</evidence>
<feature type="domain" description="DUF8040" evidence="11">
    <location>
        <begin position="43"/>
        <end position="134"/>
    </location>
</feature>
<dbReference type="InterPro" id="IPR027806">
    <property type="entry name" value="HARBI1_dom"/>
</dbReference>
<feature type="domain" description="DDE Tnp4" evidence="10">
    <location>
        <begin position="169"/>
        <end position="328"/>
    </location>
</feature>
<keyword evidence="6" id="KW-0378">Hydrolase</keyword>
<comment type="caution">
    <text evidence="12">The sequence shown here is derived from an EMBL/GenBank/DDBJ whole genome shotgun (WGS) entry which is preliminary data.</text>
</comment>
<keyword evidence="13" id="KW-1185">Reference proteome</keyword>
<dbReference type="GO" id="GO:0016787">
    <property type="term" value="F:hydrolase activity"/>
    <property type="evidence" value="ECO:0007669"/>
    <property type="project" value="UniProtKB-KW"/>
</dbReference>
<name>A0AAW2CY68_9ROSI</name>